<reference evidence="2 3" key="1">
    <citation type="journal article" date="2019" name="Sci. Rep.">
        <title>Orb-weaving spider Araneus ventricosus genome elucidates the spidroin gene catalogue.</title>
        <authorList>
            <person name="Kono N."/>
            <person name="Nakamura H."/>
            <person name="Ohtoshi R."/>
            <person name="Moran D.A.P."/>
            <person name="Shinohara A."/>
            <person name="Yoshida Y."/>
            <person name="Fujiwara M."/>
            <person name="Mori M."/>
            <person name="Tomita M."/>
            <person name="Arakawa K."/>
        </authorList>
    </citation>
    <scope>NUCLEOTIDE SEQUENCE [LARGE SCALE GENOMIC DNA]</scope>
</reference>
<dbReference type="Proteomes" id="UP000499080">
    <property type="component" value="Unassembled WGS sequence"/>
</dbReference>
<feature type="domain" description="Reverse transcriptase" evidence="1">
    <location>
        <begin position="3"/>
        <end position="121"/>
    </location>
</feature>
<dbReference type="InterPro" id="IPR000477">
    <property type="entry name" value="RT_dom"/>
</dbReference>
<dbReference type="PANTHER" id="PTHR37984">
    <property type="entry name" value="PROTEIN CBG26694"/>
    <property type="match status" value="1"/>
</dbReference>
<keyword evidence="3" id="KW-1185">Reference proteome</keyword>
<proteinExistence type="predicted"/>
<dbReference type="Pfam" id="PF00078">
    <property type="entry name" value="RVT_1"/>
    <property type="match status" value="1"/>
</dbReference>
<evidence type="ECO:0000313" key="2">
    <source>
        <dbReference type="EMBL" id="GBL90207.1"/>
    </source>
</evidence>
<dbReference type="SUPFAM" id="SSF56672">
    <property type="entry name" value="DNA/RNA polymerases"/>
    <property type="match status" value="1"/>
</dbReference>
<evidence type="ECO:0000313" key="3">
    <source>
        <dbReference type="Proteomes" id="UP000499080"/>
    </source>
</evidence>
<dbReference type="OrthoDB" id="6426130at2759"/>
<dbReference type="InterPro" id="IPR050951">
    <property type="entry name" value="Retrovirus_Pol_polyprotein"/>
</dbReference>
<dbReference type="InterPro" id="IPR043502">
    <property type="entry name" value="DNA/RNA_pol_sf"/>
</dbReference>
<dbReference type="CDD" id="cd01647">
    <property type="entry name" value="RT_LTR"/>
    <property type="match status" value="1"/>
</dbReference>
<sequence length="204" mass="23980">MELNGKTMFYKFNFVKAYNQILVNPADIGKTAVTTPVGLFEFNKIFFGPRNYGQTFHPFMDEVLRGLNCYVYLDGILVASKDFLTHMQDLRHVFQRLDQYSIVLNVQKCVFGQSEMPFLGVLVRKEYISPLPEKVKSVTEFPLPNTVYELRRYFSMIKFYHRFLPRVAYIQTPLYNLVKSKKERDKTPINWTQDTLDACKTRSL</sequence>
<dbReference type="Gene3D" id="3.10.10.10">
    <property type="entry name" value="HIV Type 1 Reverse Transcriptase, subunit A, domain 1"/>
    <property type="match status" value="1"/>
</dbReference>
<organism evidence="2 3">
    <name type="scientific">Araneus ventricosus</name>
    <name type="common">Orbweaver spider</name>
    <name type="synonym">Epeira ventricosa</name>
    <dbReference type="NCBI Taxonomy" id="182803"/>
    <lineage>
        <taxon>Eukaryota</taxon>
        <taxon>Metazoa</taxon>
        <taxon>Ecdysozoa</taxon>
        <taxon>Arthropoda</taxon>
        <taxon>Chelicerata</taxon>
        <taxon>Arachnida</taxon>
        <taxon>Araneae</taxon>
        <taxon>Araneomorphae</taxon>
        <taxon>Entelegynae</taxon>
        <taxon>Araneoidea</taxon>
        <taxon>Araneidae</taxon>
        <taxon>Araneus</taxon>
    </lineage>
</organism>
<comment type="caution">
    <text evidence="2">The sequence shown here is derived from an EMBL/GenBank/DDBJ whole genome shotgun (WGS) entry which is preliminary data.</text>
</comment>
<dbReference type="GO" id="GO:0071897">
    <property type="term" value="P:DNA biosynthetic process"/>
    <property type="evidence" value="ECO:0007669"/>
    <property type="project" value="UniProtKB-ARBA"/>
</dbReference>
<name>A0A4Y2BEM3_ARAVE</name>
<dbReference type="AlphaFoldDB" id="A0A4Y2BEM3"/>
<evidence type="ECO:0000259" key="1">
    <source>
        <dbReference type="Pfam" id="PF00078"/>
    </source>
</evidence>
<protein>
    <submittedName>
        <fullName evidence="2">Retrovirus-related Pol polyprotein from transposon opus</fullName>
    </submittedName>
</protein>
<dbReference type="PANTHER" id="PTHR37984:SF5">
    <property type="entry name" value="PROTEIN NYNRIN-LIKE"/>
    <property type="match status" value="1"/>
</dbReference>
<gene>
    <name evidence="2" type="primary">pol_3649</name>
    <name evidence="2" type="ORF">AVEN_130324_1</name>
</gene>
<dbReference type="InterPro" id="IPR043128">
    <property type="entry name" value="Rev_trsase/Diguanyl_cyclase"/>
</dbReference>
<dbReference type="Gene3D" id="3.30.70.270">
    <property type="match status" value="2"/>
</dbReference>
<dbReference type="EMBL" id="BGPR01000070">
    <property type="protein sequence ID" value="GBL90207.1"/>
    <property type="molecule type" value="Genomic_DNA"/>
</dbReference>
<accession>A0A4Y2BEM3</accession>